<comment type="caution">
    <text evidence="1">The sequence shown here is derived from an EMBL/GenBank/DDBJ whole genome shotgun (WGS) entry which is preliminary data.</text>
</comment>
<gene>
    <name evidence="1" type="ORF">QYE76_066219</name>
</gene>
<sequence>MANSSPSPSTIAGADHTLSFKWYAGSSQEPFQCSTKKLFQCSTKKLFQCSTKKLFQCSTKKLFHQGTLTPRSTKDYHELVKILLVE</sequence>
<organism evidence="1 2">
    <name type="scientific">Lolium multiflorum</name>
    <name type="common">Italian ryegrass</name>
    <name type="synonym">Lolium perenne subsp. multiflorum</name>
    <dbReference type="NCBI Taxonomy" id="4521"/>
    <lineage>
        <taxon>Eukaryota</taxon>
        <taxon>Viridiplantae</taxon>
        <taxon>Streptophyta</taxon>
        <taxon>Embryophyta</taxon>
        <taxon>Tracheophyta</taxon>
        <taxon>Spermatophyta</taxon>
        <taxon>Magnoliopsida</taxon>
        <taxon>Liliopsida</taxon>
        <taxon>Poales</taxon>
        <taxon>Poaceae</taxon>
        <taxon>BOP clade</taxon>
        <taxon>Pooideae</taxon>
        <taxon>Poodae</taxon>
        <taxon>Poeae</taxon>
        <taxon>Poeae Chloroplast Group 2 (Poeae type)</taxon>
        <taxon>Loliodinae</taxon>
        <taxon>Loliinae</taxon>
        <taxon>Lolium</taxon>
    </lineage>
</organism>
<protein>
    <submittedName>
        <fullName evidence="1">Uncharacterized protein</fullName>
    </submittedName>
</protein>
<name>A0AAD8SAX0_LOLMU</name>
<keyword evidence="2" id="KW-1185">Reference proteome</keyword>
<accession>A0AAD8SAX0</accession>
<proteinExistence type="predicted"/>
<evidence type="ECO:0000313" key="2">
    <source>
        <dbReference type="Proteomes" id="UP001231189"/>
    </source>
</evidence>
<evidence type="ECO:0000313" key="1">
    <source>
        <dbReference type="EMBL" id="KAK1648414.1"/>
    </source>
</evidence>
<dbReference type="AlphaFoldDB" id="A0AAD8SAX0"/>
<dbReference type="Proteomes" id="UP001231189">
    <property type="component" value="Unassembled WGS sequence"/>
</dbReference>
<reference evidence="1" key="1">
    <citation type="submission" date="2023-07" db="EMBL/GenBank/DDBJ databases">
        <title>A chromosome-level genome assembly of Lolium multiflorum.</title>
        <authorList>
            <person name="Chen Y."/>
            <person name="Copetti D."/>
            <person name="Kolliker R."/>
            <person name="Studer B."/>
        </authorList>
    </citation>
    <scope>NUCLEOTIDE SEQUENCE</scope>
    <source>
        <strain evidence="1">02402/16</strain>
        <tissue evidence="1">Leaf</tissue>
    </source>
</reference>
<dbReference type="EMBL" id="JAUUTY010000004">
    <property type="protein sequence ID" value="KAK1648414.1"/>
    <property type="molecule type" value="Genomic_DNA"/>
</dbReference>